<accession>A0A1I6HFX8</accession>
<sequence>MKEIRLNKSLSYRTYPHKCEPGSLDFAVIGYSLNGESSSEPETEQLVDVTEYEGWDTLKLELEVTIPEGLLGKVFPEFGKIPGMLVVAAHCRSTYLRERFVLARDPISSGTYSGTWEFDAQDVTGSLDLRPVLVRTTDRRDSTDSVNYATDAGVFVADGPEWRVEISDDEGEGEDLFEIRAKEFSDEHESNPDSRFPPADHMYYLDLESDAERPVLWLNEDHERVLPLLRDPEGRYEKLTSELAWNQVMTPVWTRLVTIAAKEYDPDEEEWLYEWQGAVFDELNDELYEDHTPEKAAERLQEDLSDSVEQATKRIDDSVQALLEPAKYYTKHVQTLSER</sequence>
<proteinExistence type="predicted"/>
<dbReference type="EMBL" id="FOYT01000002">
    <property type="protein sequence ID" value="SFR53321.1"/>
    <property type="molecule type" value="Genomic_DNA"/>
</dbReference>
<dbReference type="STRING" id="553469.SAMN04487947_2019"/>
<dbReference type="Proteomes" id="UP000198531">
    <property type="component" value="Unassembled WGS sequence"/>
</dbReference>
<dbReference type="AlphaFoldDB" id="A0A1I6HFX8"/>
<evidence type="ECO:0000313" key="2">
    <source>
        <dbReference type="Proteomes" id="UP000198531"/>
    </source>
</evidence>
<protein>
    <submittedName>
        <fullName evidence="1">Uncharacterized protein</fullName>
    </submittedName>
</protein>
<name>A0A1I6HFX8_9EURY</name>
<dbReference type="RefSeq" id="WP_245778470.1">
    <property type="nucleotide sequence ID" value="NZ_FOYT01000002.1"/>
</dbReference>
<gene>
    <name evidence="1" type="ORF">SAMN04487947_2019</name>
</gene>
<organism evidence="1 2">
    <name type="scientific">Halogeometricum rufum</name>
    <dbReference type="NCBI Taxonomy" id="553469"/>
    <lineage>
        <taxon>Archaea</taxon>
        <taxon>Methanobacteriati</taxon>
        <taxon>Methanobacteriota</taxon>
        <taxon>Stenosarchaea group</taxon>
        <taxon>Halobacteria</taxon>
        <taxon>Halobacteriales</taxon>
        <taxon>Haloferacaceae</taxon>
        <taxon>Halogeometricum</taxon>
    </lineage>
</organism>
<evidence type="ECO:0000313" key="1">
    <source>
        <dbReference type="EMBL" id="SFR53321.1"/>
    </source>
</evidence>
<reference evidence="2" key="1">
    <citation type="submission" date="2016-10" db="EMBL/GenBank/DDBJ databases">
        <authorList>
            <person name="Varghese N."/>
            <person name="Submissions S."/>
        </authorList>
    </citation>
    <scope>NUCLEOTIDE SEQUENCE [LARGE SCALE GENOMIC DNA]</scope>
    <source>
        <strain evidence="2">CGMCC 1.7736</strain>
    </source>
</reference>
<keyword evidence="2" id="KW-1185">Reference proteome</keyword>